<dbReference type="EMBL" id="DVLP01000251">
    <property type="protein sequence ID" value="HIT75603.1"/>
    <property type="molecule type" value="Genomic_DNA"/>
</dbReference>
<feature type="transmembrane region" description="Helical" evidence="7">
    <location>
        <begin position="70"/>
        <end position="92"/>
    </location>
</feature>
<evidence type="ECO:0000256" key="5">
    <source>
        <dbReference type="ARBA" id="ARBA00022989"/>
    </source>
</evidence>
<keyword evidence="2" id="KW-0813">Transport</keyword>
<evidence type="ECO:0000256" key="6">
    <source>
        <dbReference type="ARBA" id="ARBA00023136"/>
    </source>
</evidence>
<feature type="domain" description="Tripartite ATP-independent periplasmic transporters DctQ component" evidence="8">
    <location>
        <begin position="1"/>
        <end position="95"/>
    </location>
</feature>
<reference evidence="9" key="1">
    <citation type="submission" date="2020-10" db="EMBL/GenBank/DDBJ databases">
        <authorList>
            <person name="Gilroy R."/>
        </authorList>
    </citation>
    <scope>NUCLEOTIDE SEQUENCE</scope>
    <source>
        <strain evidence="9">ChiGjej1B1-24693</strain>
    </source>
</reference>
<protein>
    <submittedName>
        <fullName evidence="9">TRAP transporter small permease subunit</fullName>
    </submittedName>
</protein>
<proteinExistence type="predicted"/>
<accession>A0A9D1KNQ9</accession>
<dbReference type="Pfam" id="PF04290">
    <property type="entry name" value="DctQ"/>
    <property type="match status" value="1"/>
</dbReference>
<keyword evidence="5 7" id="KW-1133">Transmembrane helix</keyword>
<comment type="subcellular location">
    <subcellularLocation>
        <location evidence="1">Cell membrane</location>
        <topology evidence="1">Multi-pass membrane protein</topology>
    </subcellularLocation>
</comment>
<organism evidence="9 10">
    <name type="scientific">Candidatus Avipropionibacterium avicola</name>
    <dbReference type="NCBI Taxonomy" id="2840701"/>
    <lineage>
        <taxon>Bacteria</taxon>
        <taxon>Bacillati</taxon>
        <taxon>Actinomycetota</taxon>
        <taxon>Actinomycetes</taxon>
        <taxon>Propionibacteriales</taxon>
        <taxon>Propionibacteriaceae</taxon>
        <taxon>Propionibacteriaceae incertae sedis</taxon>
        <taxon>Candidatus Avipropionibacterium</taxon>
    </lineage>
</organism>
<dbReference type="AlphaFoldDB" id="A0A9D1KNQ9"/>
<keyword evidence="6 7" id="KW-0472">Membrane</keyword>
<keyword evidence="3" id="KW-1003">Cell membrane</keyword>
<evidence type="ECO:0000259" key="8">
    <source>
        <dbReference type="Pfam" id="PF04290"/>
    </source>
</evidence>
<evidence type="ECO:0000256" key="2">
    <source>
        <dbReference type="ARBA" id="ARBA00022448"/>
    </source>
</evidence>
<sequence length="117" mass="12809">AVLAFLEGGHLAITALVNRFRGRAETAFLLVSDILLLVFLVMVTLEGLTYVQMALDSVRVTPSLKISPAWQYSALLVGMALSSVFILTRVLVNIRQLISGLPAVTLHTRRDDELETS</sequence>
<evidence type="ECO:0000313" key="10">
    <source>
        <dbReference type="Proteomes" id="UP000886842"/>
    </source>
</evidence>
<comment type="caution">
    <text evidence="9">The sequence shown here is derived from an EMBL/GenBank/DDBJ whole genome shotgun (WGS) entry which is preliminary data.</text>
</comment>
<dbReference type="GO" id="GO:0005886">
    <property type="term" value="C:plasma membrane"/>
    <property type="evidence" value="ECO:0007669"/>
    <property type="project" value="UniProtKB-SubCell"/>
</dbReference>
<feature type="non-terminal residue" evidence="9">
    <location>
        <position position="1"/>
    </location>
</feature>
<keyword evidence="4 7" id="KW-0812">Transmembrane</keyword>
<evidence type="ECO:0000313" key="9">
    <source>
        <dbReference type="EMBL" id="HIT75603.1"/>
    </source>
</evidence>
<evidence type="ECO:0000256" key="7">
    <source>
        <dbReference type="SAM" id="Phobius"/>
    </source>
</evidence>
<evidence type="ECO:0000256" key="1">
    <source>
        <dbReference type="ARBA" id="ARBA00004651"/>
    </source>
</evidence>
<reference evidence="9" key="2">
    <citation type="journal article" date="2021" name="PeerJ">
        <title>Extensive microbial diversity within the chicken gut microbiome revealed by metagenomics and culture.</title>
        <authorList>
            <person name="Gilroy R."/>
            <person name="Ravi A."/>
            <person name="Getino M."/>
            <person name="Pursley I."/>
            <person name="Horton D.L."/>
            <person name="Alikhan N.F."/>
            <person name="Baker D."/>
            <person name="Gharbi K."/>
            <person name="Hall N."/>
            <person name="Watson M."/>
            <person name="Adriaenssens E.M."/>
            <person name="Foster-Nyarko E."/>
            <person name="Jarju S."/>
            <person name="Secka A."/>
            <person name="Antonio M."/>
            <person name="Oren A."/>
            <person name="Chaudhuri R.R."/>
            <person name="La Ragione R."/>
            <person name="Hildebrand F."/>
            <person name="Pallen M.J."/>
        </authorList>
    </citation>
    <scope>NUCLEOTIDE SEQUENCE</scope>
    <source>
        <strain evidence="9">ChiGjej1B1-24693</strain>
    </source>
</reference>
<evidence type="ECO:0000256" key="3">
    <source>
        <dbReference type="ARBA" id="ARBA00022475"/>
    </source>
</evidence>
<dbReference type="InterPro" id="IPR055348">
    <property type="entry name" value="DctQ"/>
</dbReference>
<feature type="transmembrane region" description="Helical" evidence="7">
    <location>
        <begin position="27"/>
        <end position="50"/>
    </location>
</feature>
<dbReference type="Proteomes" id="UP000886842">
    <property type="component" value="Unassembled WGS sequence"/>
</dbReference>
<name>A0A9D1KNQ9_9ACTN</name>
<evidence type="ECO:0000256" key="4">
    <source>
        <dbReference type="ARBA" id="ARBA00022692"/>
    </source>
</evidence>
<gene>
    <name evidence="9" type="ORF">IAA98_08465</name>
</gene>